<dbReference type="InterPro" id="IPR018093">
    <property type="entry name" value="BCCT_CS"/>
</dbReference>
<dbReference type="GO" id="GO:0022857">
    <property type="term" value="F:transmembrane transporter activity"/>
    <property type="evidence" value="ECO:0007669"/>
    <property type="project" value="InterPro"/>
</dbReference>
<feature type="transmembrane region" description="Helical" evidence="8">
    <location>
        <begin position="142"/>
        <end position="165"/>
    </location>
</feature>
<evidence type="ECO:0000256" key="1">
    <source>
        <dbReference type="ARBA" id="ARBA00004651"/>
    </source>
</evidence>
<dbReference type="Proteomes" id="UP000265916">
    <property type="component" value="Unassembled WGS sequence"/>
</dbReference>
<dbReference type="OrthoDB" id="9775735at2"/>
<keyword evidence="6 8" id="KW-1133">Transmembrane helix</keyword>
<feature type="transmembrane region" description="Helical" evidence="8">
    <location>
        <begin position="12"/>
        <end position="35"/>
    </location>
</feature>
<protein>
    <submittedName>
        <fullName evidence="9">Transporter</fullName>
    </submittedName>
</protein>
<dbReference type="InterPro" id="IPR000060">
    <property type="entry name" value="BCCT_transptr"/>
</dbReference>
<feature type="transmembrane region" description="Helical" evidence="8">
    <location>
        <begin position="96"/>
        <end position="115"/>
    </location>
</feature>
<comment type="caution">
    <text evidence="9">The sequence shown here is derived from an EMBL/GenBank/DDBJ whole genome shotgun (WGS) entry which is preliminary data.</text>
</comment>
<dbReference type="PANTHER" id="PTHR30047:SF7">
    <property type="entry name" value="HIGH-AFFINITY CHOLINE TRANSPORT PROTEIN"/>
    <property type="match status" value="1"/>
</dbReference>
<dbReference type="PROSITE" id="PS01303">
    <property type="entry name" value="BCCT"/>
    <property type="match status" value="1"/>
</dbReference>
<dbReference type="Pfam" id="PF02028">
    <property type="entry name" value="BCCT"/>
    <property type="match status" value="1"/>
</dbReference>
<feature type="transmembrane region" description="Helical" evidence="8">
    <location>
        <begin position="231"/>
        <end position="253"/>
    </location>
</feature>
<evidence type="ECO:0000256" key="6">
    <source>
        <dbReference type="ARBA" id="ARBA00022989"/>
    </source>
</evidence>
<evidence type="ECO:0000256" key="2">
    <source>
        <dbReference type="ARBA" id="ARBA00005658"/>
    </source>
</evidence>
<comment type="subcellular location">
    <subcellularLocation>
        <location evidence="1">Cell membrane</location>
        <topology evidence="1">Multi-pass membrane protein</topology>
    </subcellularLocation>
</comment>
<keyword evidence="3" id="KW-0813">Transport</keyword>
<feature type="transmembrane region" description="Helical" evidence="8">
    <location>
        <begin position="55"/>
        <end position="75"/>
    </location>
</feature>
<evidence type="ECO:0000256" key="4">
    <source>
        <dbReference type="ARBA" id="ARBA00022475"/>
    </source>
</evidence>
<dbReference type="PANTHER" id="PTHR30047">
    <property type="entry name" value="HIGH-AFFINITY CHOLINE TRANSPORT PROTEIN-RELATED"/>
    <property type="match status" value="1"/>
</dbReference>
<organism evidence="9 10">
    <name type="scientific">Psittacicella hinzii</name>
    <dbReference type="NCBI Taxonomy" id="2028575"/>
    <lineage>
        <taxon>Bacteria</taxon>
        <taxon>Pseudomonadati</taxon>
        <taxon>Pseudomonadota</taxon>
        <taxon>Gammaproteobacteria</taxon>
        <taxon>Pasteurellales</taxon>
        <taxon>Psittacicellaceae</taxon>
        <taxon>Psittacicella</taxon>
    </lineage>
</organism>
<feature type="transmembrane region" description="Helical" evidence="8">
    <location>
        <begin position="265"/>
        <end position="286"/>
    </location>
</feature>
<feature type="transmembrane region" description="Helical" evidence="8">
    <location>
        <begin position="445"/>
        <end position="465"/>
    </location>
</feature>
<keyword evidence="4" id="KW-1003">Cell membrane</keyword>
<name>A0A3A1YH62_9GAMM</name>
<keyword evidence="10" id="KW-1185">Reference proteome</keyword>
<comment type="similarity">
    <text evidence="2">Belongs to the BCCT transporter (TC 2.A.15) family.</text>
</comment>
<evidence type="ECO:0000313" key="10">
    <source>
        <dbReference type="Proteomes" id="UP000265916"/>
    </source>
</evidence>
<dbReference type="NCBIfam" id="TIGR00842">
    <property type="entry name" value="bcct"/>
    <property type="match status" value="1"/>
</dbReference>
<feature type="transmembrane region" description="Helical" evidence="8">
    <location>
        <begin position="409"/>
        <end position="433"/>
    </location>
</feature>
<sequence>MSLGNFIKRVSTFNPLVISITLLLVITLVLSTIFLPTQVSNLLNMAQQGIFTNFSWFYVLAFSLFVGFLLVLCFSSVGNIKLGAEGEEPEFSFHSWMAMLFAAGMGVGIMFFGVAEPLTHFNSSIAIGSPEQKAQEAMLQTFFHWGIHAWAVYAVIALALAYFGFRYKLPLSLRSCFYPLLKDRINGKIGDIIDVFALISTMFGIITTLGFGAMQLGAGLKQIGVISDNSYIAQVIIIVVVMSIAIISAISGVGKGVKILSEINLVLALLLLVFILCAGPTLYILYTFSDNLGTYLSNIVDLSFKAFAYEQEHSSWFTGWTVFYWSWWAAWSPFVGLFIARISRGRTIREFVFGVLAVPSLFCVLWFTVFGDSALWLDSHQAQGALSELTGSPEVLLFKFLDYLPLPTLISVLSLVIISLFFITSADSGIYVLNNFASRDKSLAAPKWQAAMFGIIVILIAVLLLRTGGLGALQSMTLIVALPFTALLILMCFSLWRGLATDQKYFAAPVEPAASSMWDVTKWRDRLGQILTQTQEKDTIGFLKQTALPAMRELKQELVSVHNLSVEINQALEYEQPAVELIIHKENFRDFKYGIKAVAHDVAPQVLEDGSLNFVQHEQTWHPETYFFDGRQGYDVQYMSRNELIADMLQQYERYLSTMSSVGKDFMAHEEHELAE</sequence>
<feature type="transmembrane region" description="Helical" evidence="8">
    <location>
        <begin position="322"/>
        <end position="339"/>
    </location>
</feature>
<gene>
    <name evidence="9" type="ORF">CKF58_05970</name>
</gene>
<evidence type="ECO:0000313" key="9">
    <source>
        <dbReference type="EMBL" id="RIY36410.1"/>
    </source>
</evidence>
<reference evidence="9 10" key="1">
    <citation type="submission" date="2017-08" db="EMBL/GenBank/DDBJ databases">
        <title>Reclassification of Bisgaard taxon 37 and 44.</title>
        <authorList>
            <person name="Christensen H."/>
        </authorList>
    </citation>
    <scope>NUCLEOTIDE SEQUENCE [LARGE SCALE GENOMIC DNA]</scope>
    <source>
        <strain evidence="9 10">111</strain>
    </source>
</reference>
<evidence type="ECO:0000256" key="5">
    <source>
        <dbReference type="ARBA" id="ARBA00022692"/>
    </source>
</evidence>
<feature type="transmembrane region" description="Helical" evidence="8">
    <location>
        <begin position="477"/>
        <end position="496"/>
    </location>
</feature>
<evidence type="ECO:0000256" key="3">
    <source>
        <dbReference type="ARBA" id="ARBA00022448"/>
    </source>
</evidence>
<evidence type="ECO:0000256" key="8">
    <source>
        <dbReference type="SAM" id="Phobius"/>
    </source>
</evidence>
<feature type="transmembrane region" description="Helical" evidence="8">
    <location>
        <begin position="351"/>
        <end position="369"/>
    </location>
</feature>
<dbReference type="GO" id="GO:0005886">
    <property type="term" value="C:plasma membrane"/>
    <property type="evidence" value="ECO:0007669"/>
    <property type="project" value="UniProtKB-SubCell"/>
</dbReference>
<proteinExistence type="inferred from homology"/>
<dbReference type="RefSeq" id="WP_119531957.1">
    <property type="nucleotide sequence ID" value="NZ_JBHSSP010000025.1"/>
</dbReference>
<keyword evidence="7 8" id="KW-0472">Membrane</keyword>
<accession>A0A3A1YH62</accession>
<keyword evidence="5 8" id="KW-0812">Transmembrane</keyword>
<dbReference type="AlphaFoldDB" id="A0A3A1YH62"/>
<evidence type="ECO:0000256" key="7">
    <source>
        <dbReference type="ARBA" id="ARBA00023136"/>
    </source>
</evidence>
<dbReference type="EMBL" id="NRJG01000110">
    <property type="protein sequence ID" value="RIY36410.1"/>
    <property type="molecule type" value="Genomic_DNA"/>
</dbReference>
<feature type="transmembrane region" description="Helical" evidence="8">
    <location>
        <begin position="192"/>
        <end position="211"/>
    </location>
</feature>